<protein>
    <submittedName>
        <fullName evidence="1">Uncharacterized protein</fullName>
    </submittedName>
</protein>
<evidence type="ECO:0000313" key="1">
    <source>
        <dbReference type="EMBL" id="CAD8054940.1"/>
    </source>
</evidence>
<dbReference type="EMBL" id="CAJJDN010000008">
    <property type="protein sequence ID" value="CAD8054940.1"/>
    <property type="molecule type" value="Genomic_DNA"/>
</dbReference>
<keyword evidence="2" id="KW-1185">Reference proteome</keyword>
<name>A0A8S1KHE8_9CILI</name>
<dbReference type="AlphaFoldDB" id="A0A8S1KHE8"/>
<organism evidence="1 2">
    <name type="scientific">Paramecium sonneborni</name>
    <dbReference type="NCBI Taxonomy" id="65129"/>
    <lineage>
        <taxon>Eukaryota</taxon>
        <taxon>Sar</taxon>
        <taxon>Alveolata</taxon>
        <taxon>Ciliophora</taxon>
        <taxon>Intramacronucleata</taxon>
        <taxon>Oligohymenophorea</taxon>
        <taxon>Peniculida</taxon>
        <taxon>Parameciidae</taxon>
        <taxon>Paramecium</taxon>
    </lineage>
</organism>
<proteinExistence type="predicted"/>
<dbReference type="Proteomes" id="UP000692954">
    <property type="component" value="Unassembled WGS sequence"/>
</dbReference>
<sequence>MLYHKIKALKSRANNRSIQTNFSTNNSTVRMYHLTLENKNQKFQNITIENKSQRESELSALIQYQSLFKKIKDPNSQKKSLNESLQIKNSCTNLKSKSCAKTRNFHTKIWRKVNYDEDSYADRKFSIERVETNKDSKVLPCLKIQQAQKFLRSNSNLSNLRYQRSGSVLRQNVVLVFVENYLQQNKHPQKI</sequence>
<accession>A0A8S1KHE8</accession>
<gene>
    <name evidence="1" type="ORF">PSON_ATCC_30995.1.T0080548</name>
</gene>
<comment type="caution">
    <text evidence="1">The sequence shown here is derived from an EMBL/GenBank/DDBJ whole genome shotgun (WGS) entry which is preliminary data.</text>
</comment>
<reference evidence="1" key="1">
    <citation type="submission" date="2021-01" db="EMBL/GenBank/DDBJ databases">
        <authorList>
            <consortium name="Genoscope - CEA"/>
            <person name="William W."/>
        </authorList>
    </citation>
    <scope>NUCLEOTIDE SEQUENCE</scope>
</reference>
<evidence type="ECO:0000313" key="2">
    <source>
        <dbReference type="Proteomes" id="UP000692954"/>
    </source>
</evidence>